<dbReference type="STRING" id="981085.W9SL22"/>
<feature type="domain" description="Protein kinase" evidence="3">
    <location>
        <begin position="378"/>
        <end position="550"/>
    </location>
</feature>
<feature type="chain" id="PRO_5004929512" evidence="2">
    <location>
        <begin position="27"/>
        <end position="550"/>
    </location>
</feature>
<evidence type="ECO:0000256" key="2">
    <source>
        <dbReference type="SAM" id="SignalP"/>
    </source>
</evidence>
<dbReference type="Pfam" id="PF23473">
    <property type="entry name" value="LysM3_LYK4_5"/>
    <property type="match status" value="1"/>
</dbReference>
<dbReference type="Pfam" id="PF00069">
    <property type="entry name" value="Pkinase"/>
    <property type="match status" value="1"/>
</dbReference>
<dbReference type="EMBL" id="KE618812">
    <property type="protein sequence ID" value="EXC35589.1"/>
    <property type="molecule type" value="Genomic_DNA"/>
</dbReference>
<dbReference type="SMART" id="SM00220">
    <property type="entry name" value="S_TKc"/>
    <property type="match status" value="1"/>
</dbReference>
<proteinExistence type="predicted"/>
<dbReference type="InterPro" id="IPR001245">
    <property type="entry name" value="Ser-Thr/Tyr_kinase_cat_dom"/>
</dbReference>
<dbReference type="eggNOG" id="ENOG502RE2V">
    <property type="taxonomic scope" value="Eukaryota"/>
</dbReference>
<dbReference type="InterPro" id="IPR056562">
    <property type="entry name" value="LysM2_CERK1_LYK3_4_5"/>
</dbReference>
<dbReference type="SUPFAM" id="SSF56112">
    <property type="entry name" value="Protein kinase-like (PK-like)"/>
    <property type="match status" value="1"/>
</dbReference>
<dbReference type="Gene3D" id="3.30.200.20">
    <property type="entry name" value="Phosphorylase Kinase, domain 1"/>
    <property type="match status" value="1"/>
</dbReference>
<dbReference type="GO" id="GO:0004672">
    <property type="term" value="F:protein kinase activity"/>
    <property type="evidence" value="ECO:0007669"/>
    <property type="project" value="InterPro"/>
</dbReference>
<keyword evidence="1" id="KW-0812">Transmembrane</keyword>
<keyword evidence="2" id="KW-0732">Signal</keyword>
<feature type="signal peptide" evidence="2">
    <location>
        <begin position="1"/>
        <end position="26"/>
    </location>
</feature>
<reference evidence="6" key="1">
    <citation type="submission" date="2013-01" db="EMBL/GenBank/DDBJ databases">
        <title>Draft Genome Sequence of a Mulberry Tree, Morus notabilis C.K. Schneid.</title>
        <authorList>
            <person name="He N."/>
            <person name="Zhao S."/>
        </authorList>
    </citation>
    <scope>NUCLEOTIDE SEQUENCE</scope>
</reference>
<organism evidence="5 6">
    <name type="scientific">Morus notabilis</name>
    <dbReference type="NCBI Taxonomy" id="981085"/>
    <lineage>
        <taxon>Eukaryota</taxon>
        <taxon>Viridiplantae</taxon>
        <taxon>Streptophyta</taxon>
        <taxon>Embryophyta</taxon>
        <taxon>Tracheophyta</taxon>
        <taxon>Spermatophyta</taxon>
        <taxon>Magnoliopsida</taxon>
        <taxon>eudicotyledons</taxon>
        <taxon>Gunneridae</taxon>
        <taxon>Pentapetalae</taxon>
        <taxon>rosids</taxon>
        <taxon>fabids</taxon>
        <taxon>Rosales</taxon>
        <taxon>Moraceae</taxon>
        <taxon>Moreae</taxon>
        <taxon>Morus</taxon>
    </lineage>
</organism>
<keyword evidence="5" id="KW-0418">Kinase</keyword>
<feature type="transmembrane region" description="Helical" evidence="1">
    <location>
        <begin position="304"/>
        <end position="323"/>
    </location>
</feature>
<dbReference type="GO" id="GO:0005524">
    <property type="term" value="F:ATP binding"/>
    <property type="evidence" value="ECO:0007669"/>
    <property type="project" value="InterPro"/>
</dbReference>
<dbReference type="InterPro" id="IPR011009">
    <property type="entry name" value="Kinase-like_dom_sf"/>
</dbReference>
<gene>
    <name evidence="5" type="ORF">L484_000462</name>
</gene>
<dbReference type="CDD" id="cd00118">
    <property type="entry name" value="LysM"/>
    <property type="match status" value="1"/>
</dbReference>
<keyword evidence="1" id="KW-0472">Membrane</keyword>
<dbReference type="Gene3D" id="1.10.510.10">
    <property type="entry name" value="Transferase(Phosphotransferase) domain 1"/>
    <property type="match status" value="1"/>
</dbReference>
<dbReference type="Pfam" id="PF23446">
    <property type="entry name" value="LysM1_NFP_LYK"/>
    <property type="match status" value="1"/>
</dbReference>
<dbReference type="Pfam" id="PF23472">
    <property type="entry name" value="LysM2_CERK1_LYK3_4_5"/>
    <property type="match status" value="1"/>
</dbReference>
<evidence type="ECO:0000259" key="4">
    <source>
        <dbReference type="PROSITE" id="PS51782"/>
    </source>
</evidence>
<evidence type="ECO:0000259" key="3">
    <source>
        <dbReference type="PROSITE" id="PS50011"/>
    </source>
</evidence>
<evidence type="ECO:0000256" key="1">
    <source>
        <dbReference type="SAM" id="Phobius"/>
    </source>
</evidence>
<dbReference type="PROSITE" id="PS50011">
    <property type="entry name" value="PROTEIN_KINASE_DOM"/>
    <property type="match status" value="1"/>
</dbReference>
<evidence type="ECO:0000313" key="6">
    <source>
        <dbReference type="Proteomes" id="UP000030645"/>
    </source>
</evidence>
<dbReference type="InterPro" id="IPR052611">
    <property type="entry name" value="Plant_RLK_LysM"/>
</dbReference>
<protein>
    <submittedName>
        <fullName evidence="5">Wall-associated receptor kinase-like 1</fullName>
    </submittedName>
</protein>
<keyword evidence="6" id="KW-1185">Reference proteome</keyword>
<dbReference type="Gene3D" id="3.10.350.10">
    <property type="entry name" value="LysM domain"/>
    <property type="match status" value="1"/>
</dbReference>
<accession>W9SL22</accession>
<dbReference type="InterPro" id="IPR000719">
    <property type="entry name" value="Prot_kinase_dom"/>
</dbReference>
<dbReference type="Pfam" id="PF07714">
    <property type="entry name" value="PK_Tyr_Ser-Thr"/>
    <property type="match status" value="1"/>
</dbReference>
<keyword evidence="1" id="KW-1133">Transmembrane helix</keyword>
<dbReference type="Proteomes" id="UP000030645">
    <property type="component" value="Unassembled WGS sequence"/>
</dbReference>
<dbReference type="AlphaFoldDB" id="W9SL22"/>
<dbReference type="InterPro" id="IPR056563">
    <property type="entry name" value="LysM3_LYK4_5"/>
</dbReference>
<dbReference type="InterPro" id="IPR056561">
    <property type="entry name" value="NFP_LYK_LysM1"/>
</dbReference>
<dbReference type="PANTHER" id="PTHR45927:SF6">
    <property type="entry name" value="PROTEIN LYK5"/>
    <property type="match status" value="1"/>
</dbReference>
<keyword evidence="5" id="KW-0808">Transferase</keyword>
<dbReference type="PANTHER" id="PTHR45927">
    <property type="entry name" value="LYSM-DOMAIN RECEPTOR-LIKE KINASE-RELATED"/>
    <property type="match status" value="1"/>
</dbReference>
<sequence>MKKPPSFLNIFFGFFFLCLFCGSSKCQQEYINNLQIRCSGSLSILKGYLCNDPLNSCRSDVTFRSQPPYDTPLSIAYLLGSNAARIASINKISNVGDNTPSNNLITVPISCSCSGGIYQHLTPYTVKGTQNYFQIANGTYQGLPTCQALKGQNYYDYDQNLTAGTQLMVPVRCACPSEKQMANGVIALVTYLVTWGDTISSIAKKFGTSMKSASEANMLSPTGLIFPFTPVLVPKTSESCAENPNNSSCKCSDGYYAERISEVLVCRYESKAYNSSKNATLLERISEVLVCRYESKAYNSSKNATLLGVLSGFGLLCLCLLGCKLHHVFKKKRNQLRREKYFKQNGGFLLQEKLNSCGSSKQTKIFTSEEILKATDNFNHSRFLGQGGLGTVYKGMLPNGSVVAIKMSRAIERSWIEQFINEVVILAQVNHRNVVKTSRMLFGDRSSTTSIRNRLRGFRSCDVHAFRGTSPPIFRRDIKSSNILLDDKYSAKVSDFGTSRSVPFDKTHLTLTVQGTFGYIDPEYFLSNKFSEKSDVYSFGVMLIEMKGLI</sequence>
<keyword evidence="5" id="KW-0675">Receptor</keyword>
<dbReference type="PROSITE" id="PS51782">
    <property type="entry name" value="LYSM"/>
    <property type="match status" value="1"/>
</dbReference>
<dbReference type="InterPro" id="IPR018392">
    <property type="entry name" value="LysM"/>
</dbReference>
<dbReference type="GO" id="GO:0005886">
    <property type="term" value="C:plasma membrane"/>
    <property type="evidence" value="ECO:0007669"/>
    <property type="project" value="UniProtKB-ARBA"/>
</dbReference>
<name>W9SL22_9ROSA</name>
<evidence type="ECO:0000313" key="5">
    <source>
        <dbReference type="EMBL" id="EXC35589.1"/>
    </source>
</evidence>
<feature type="domain" description="LysM" evidence="4">
    <location>
        <begin position="189"/>
        <end position="233"/>
    </location>
</feature>
<dbReference type="InterPro" id="IPR036779">
    <property type="entry name" value="LysM_dom_sf"/>
</dbReference>